<keyword evidence="4 7" id="KW-1133">Transmembrane helix</keyword>
<evidence type="ECO:0000256" key="2">
    <source>
        <dbReference type="ARBA" id="ARBA00022475"/>
    </source>
</evidence>
<evidence type="ECO:0000256" key="4">
    <source>
        <dbReference type="ARBA" id="ARBA00022989"/>
    </source>
</evidence>
<evidence type="ECO:0000256" key="5">
    <source>
        <dbReference type="ARBA" id="ARBA00023136"/>
    </source>
</evidence>
<comment type="caution">
    <text evidence="9">The sequence shown here is derived from an EMBL/GenBank/DDBJ whole genome shotgun (WGS) entry which is preliminary data.</text>
</comment>
<evidence type="ECO:0000256" key="7">
    <source>
        <dbReference type="SAM" id="Phobius"/>
    </source>
</evidence>
<dbReference type="GO" id="GO:0022857">
    <property type="term" value="F:transmembrane transporter activity"/>
    <property type="evidence" value="ECO:0007669"/>
    <property type="project" value="TreeGrafter"/>
</dbReference>
<keyword evidence="5 7" id="KW-0472">Membrane</keyword>
<dbReference type="InterPro" id="IPR003838">
    <property type="entry name" value="ABC3_permease_C"/>
</dbReference>
<dbReference type="PANTHER" id="PTHR30572">
    <property type="entry name" value="MEMBRANE COMPONENT OF TRANSPORTER-RELATED"/>
    <property type="match status" value="1"/>
</dbReference>
<feature type="transmembrane region" description="Helical" evidence="7">
    <location>
        <begin position="417"/>
        <end position="437"/>
    </location>
</feature>
<gene>
    <name evidence="9" type="ORF">Kpho01_68200</name>
</gene>
<feature type="transmembrane region" description="Helical" evidence="7">
    <location>
        <begin position="20"/>
        <end position="42"/>
    </location>
</feature>
<feature type="transmembrane region" description="Helical" evidence="7">
    <location>
        <begin position="286"/>
        <end position="307"/>
    </location>
</feature>
<evidence type="ECO:0000313" key="10">
    <source>
        <dbReference type="Proteomes" id="UP001165143"/>
    </source>
</evidence>
<evidence type="ECO:0000259" key="8">
    <source>
        <dbReference type="Pfam" id="PF02687"/>
    </source>
</evidence>
<comment type="similarity">
    <text evidence="6">Belongs to the ABC-4 integral membrane protein family.</text>
</comment>
<dbReference type="AlphaFoldDB" id="A0A9W6PLX7"/>
<proteinExistence type="inferred from homology"/>
<dbReference type="Proteomes" id="UP001165143">
    <property type="component" value="Unassembled WGS sequence"/>
</dbReference>
<evidence type="ECO:0000313" key="9">
    <source>
        <dbReference type="EMBL" id="GLW58809.1"/>
    </source>
</evidence>
<feature type="transmembrane region" description="Helical" evidence="7">
    <location>
        <begin position="199"/>
        <end position="220"/>
    </location>
</feature>
<evidence type="ECO:0000256" key="1">
    <source>
        <dbReference type="ARBA" id="ARBA00004651"/>
    </source>
</evidence>
<keyword evidence="2" id="KW-1003">Cell membrane</keyword>
<feature type="transmembrane region" description="Helical" evidence="7">
    <location>
        <begin position="327"/>
        <end position="354"/>
    </location>
</feature>
<dbReference type="PANTHER" id="PTHR30572:SF4">
    <property type="entry name" value="ABC TRANSPORTER PERMEASE YTRF"/>
    <property type="match status" value="1"/>
</dbReference>
<dbReference type="Pfam" id="PF02687">
    <property type="entry name" value="FtsX"/>
    <property type="match status" value="2"/>
</dbReference>
<dbReference type="RefSeq" id="WP_033255560.1">
    <property type="nucleotide sequence ID" value="NZ_BSRX01000060.1"/>
</dbReference>
<protein>
    <submittedName>
        <fullName evidence="9">Transporter</fullName>
    </submittedName>
</protein>
<feature type="transmembrane region" description="Helical" evidence="7">
    <location>
        <begin position="146"/>
        <end position="171"/>
    </location>
</feature>
<dbReference type="EMBL" id="BSRX01000060">
    <property type="protein sequence ID" value="GLW58809.1"/>
    <property type="molecule type" value="Genomic_DNA"/>
</dbReference>
<name>A0A9W6PLX7_9ACTN</name>
<feature type="domain" description="ABC3 transporter permease C-terminal" evidence="8">
    <location>
        <begin position="65"/>
        <end position="170"/>
    </location>
</feature>
<evidence type="ECO:0000256" key="3">
    <source>
        <dbReference type="ARBA" id="ARBA00022692"/>
    </source>
</evidence>
<organism evidence="9 10">
    <name type="scientific">Kitasatospora phosalacinea</name>
    <dbReference type="NCBI Taxonomy" id="2065"/>
    <lineage>
        <taxon>Bacteria</taxon>
        <taxon>Bacillati</taxon>
        <taxon>Actinomycetota</taxon>
        <taxon>Actinomycetes</taxon>
        <taxon>Kitasatosporales</taxon>
        <taxon>Streptomycetaceae</taxon>
        <taxon>Kitasatospora</taxon>
    </lineage>
</organism>
<accession>A0A9W6PLX7</accession>
<feature type="transmembrane region" description="Helical" evidence="7">
    <location>
        <begin position="381"/>
        <end position="405"/>
    </location>
</feature>
<comment type="subcellular location">
    <subcellularLocation>
        <location evidence="1">Cell membrane</location>
        <topology evidence="1">Multi-pass membrane protein</topology>
    </subcellularLocation>
</comment>
<feature type="domain" description="ABC3 transporter permease C-terminal" evidence="8">
    <location>
        <begin position="332"/>
        <end position="446"/>
    </location>
</feature>
<dbReference type="GO" id="GO:0005886">
    <property type="term" value="C:plasma membrane"/>
    <property type="evidence" value="ECO:0007669"/>
    <property type="project" value="UniProtKB-SubCell"/>
</dbReference>
<feature type="transmembrane region" description="Helical" evidence="7">
    <location>
        <begin position="62"/>
        <end position="80"/>
    </location>
</feature>
<keyword evidence="3 7" id="KW-0812">Transmembrane</keyword>
<reference evidence="9" key="1">
    <citation type="submission" date="2023-02" db="EMBL/GenBank/DDBJ databases">
        <title>Kitasatospora phosalacinea NBRC 14362.</title>
        <authorList>
            <person name="Ichikawa N."/>
            <person name="Sato H."/>
            <person name="Tonouchi N."/>
        </authorList>
    </citation>
    <scope>NUCLEOTIDE SEQUENCE</scope>
    <source>
        <strain evidence="9">NBRC 14362</strain>
    </source>
</reference>
<feature type="transmembrane region" description="Helical" evidence="7">
    <location>
        <begin position="240"/>
        <end position="265"/>
    </location>
</feature>
<dbReference type="OrthoDB" id="3223244at2"/>
<evidence type="ECO:0000256" key="6">
    <source>
        <dbReference type="ARBA" id="ARBA00038076"/>
    </source>
</evidence>
<sequence>MFRLALSSLRLRKGSFAATFLNVFLGATILMAFSSLFDTGMADGVSSQDKKTLTTMCYVVDGWGVLIVAFGIAATLNLTVRQRSNEIALLKSAGAVPGQITRMIIGETAVVTLLAAVLAVPVGYLAGNAVVETLVSNNQVAKGTDYEFGLMALSMGLGVTFLAAAIAAYVTGRRASTVSTREALVSSVAGTTKMTKKRIGFGIFFLLLGTDAAVLVPTVLKDRGYLTMSIAGEACIHVSIGLALLSPILLRVASALVGGVIRGFGGTPAYLAQANIRQRSGRMAGVLMPIILFVGMAAGSLYMQVIQNDAVSSGRLVRSQDDKNVETLNFVIVSTIAVFAAIVLINLAVTATVYRRREFGQQRLIGSTPSQVVRTVTFESVITVVTGLIAGTVAALASIIPFSLATADEAIPDAGPQIYVAVVAIVVVLTFAANIGATRKTLREPPLEALAAAV</sequence>
<feature type="transmembrane region" description="Helical" evidence="7">
    <location>
        <begin position="100"/>
        <end position="126"/>
    </location>
</feature>
<dbReference type="InterPro" id="IPR050250">
    <property type="entry name" value="Macrolide_Exporter_MacB"/>
</dbReference>